<dbReference type="SUPFAM" id="SSF56399">
    <property type="entry name" value="ADP-ribosylation"/>
    <property type="match status" value="1"/>
</dbReference>
<name>A0A1H0US68_PSERE</name>
<evidence type="ECO:0000313" key="6">
    <source>
        <dbReference type="Proteomes" id="UP000460142"/>
    </source>
</evidence>
<dbReference type="NCBIfam" id="TIGR03696">
    <property type="entry name" value="Rhs_assc_core"/>
    <property type="match status" value="1"/>
</dbReference>
<dbReference type="Proteomes" id="UP000186756">
    <property type="component" value="Unassembled WGS sequence"/>
</dbReference>
<reference evidence="3 5" key="1">
    <citation type="submission" date="2016-10" db="EMBL/GenBank/DDBJ databases">
        <authorList>
            <person name="de Groot N.N."/>
        </authorList>
    </citation>
    <scope>NUCLEOTIDE SEQUENCE [LARGE SCALE GENOMIC DNA]</scope>
    <source>
        <strain evidence="3 5">BS3776</strain>
    </source>
</reference>
<dbReference type="EMBL" id="VZPS01000001">
    <property type="protein sequence ID" value="KAB0488433.1"/>
    <property type="molecule type" value="Genomic_DNA"/>
</dbReference>
<accession>A0A1H0US68</accession>
<dbReference type="EMBL" id="LT629709">
    <property type="protein sequence ID" value="SDP68808.1"/>
    <property type="molecule type" value="Genomic_DNA"/>
</dbReference>
<evidence type="ECO:0000313" key="4">
    <source>
        <dbReference type="Proteomes" id="UP000186756"/>
    </source>
</evidence>
<evidence type="ECO:0000313" key="3">
    <source>
        <dbReference type="EMBL" id="SDP68808.1"/>
    </source>
</evidence>
<dbReference type="Proteomes" id="UP000198549">
    <property type="component" value="Chromosome I"/>
</dbReference>
<proteinExistence type="predicted"/>
<evidence type="ECO:0000313" key="1">
    <source>
        <dbReference type="EMBL" id="KAB0488433.1"/>
    </source>
</evidence>
<dbReference type="Proteomes" id="UP000460142">
    <property type="component" value="Unassembled WGS sequence"/>
</dbReference>
<dbReference type="AlphaFoldDB" id="A0A1H0US68"/>
<protein>
    <submittedName>
        <fullName evidence="3">RHS repeat-associated core domain-containing protein</fullName>
    </submittedName>
</protein>
<reference evidence="2" key="3">
    <citation type="submission" date="2017-01" db="EMBL/GenBank/DDBJ databases">
        <authorList>
            <person name="Mah S.A."/>
            <person name="Swanson W.J."/>
            <person name="Moy G.W."/>
            <person name="Vacquier V.D."/>
        </authorList>
    </citation>
    <scope>NUCLEOTIDE SEQUENCE [LARGE SCALE GENOMIC DNA]</scope>
    <source>
        <strain evidence="2">MT1</strain>
    </source>
</reference>
<reference evidence="1 6" key="4">
    <citation type="submission" date="2019-09" db="EMBL/GenBank/DDBJ databases">
        <title>Draft genome sequences of 48 bacterial type strains from the CCUG.</title>
        <authorList>
            <person name="Tunovic T."/>
            <person name="Pineiro-Iglesias B."/>
            <person name="Unosson C."/>
            <person name="Inganas E."/>
            <person name="Ohlen M."/>
            <person name="Cardew S."/>
            <person name="Jensie-Markopoulos S."/>
            <person name="Salva-Serra F."/>
            <person name="Jaen-Luchoro D."/>
            <person name="Karlsson R."/>
            <person name="Svensson-Stadler L."/>
            <person name="Chun J."/>
            <person name="Moore E."/>
        </authorList>
    </citation>
    <scope>NUCLEOTIDE SEQUENCE [LARGE SCALE GENOMIC DNA]</scope>
    <source>
        <strain evidence="1 6">CCUG 53116</strain>
    </source>
</reference>
<dbReference type="RefSeq" id="WP_075944592.1">
    <property type="nucleotide sequence ID" value="NZ_LT629709.1"/>
</dbReference>
<evidence type="ECO:0000313" key="2">
    <source>
        <dbReference type="EMBL" id="OLU05924.1"/>
    </source>
</evidence>
<dbReference type="EMBL" id="MSTQ01000001">
    <property type="protein sequence ID" value="OLU05924.1"/>
    <property type="molecule type" value="Genomic_DNA"/>
</dbReference>
<keyword evidence="4" id="KW-1185">Reference proteome</keyword>
<dbReference type="InterPro" id="IPR022385">
    <property type="entry name" value="Rhs_assc_core"/>
</dbReference>
<organism evidence="3 5">
    <name type="scientific">Pseudomonas reinekei</name>
    <dbReference type="NCBI Taxonomy" id="395598"/>
    <lineage>
        <taxon>Bacteria</taxon>
        <taxon>Pseudomonadati</taxon>
        <taxon>Pseudomonadota</taxon>
        <taxon>Gammaproteobacteria</taxon>
        <taxon>Pseudomonadales</taxon>
        <taxon>Pseudomonadaceae</taxon>
        <taxon>Pseudomonas</taxon>
    </lineage>
</organism>
<dbReference type="Gene3D" id="2.180.10.10">
    <property type="entry name" value="RHS repeat-associated core"/>
    <property type="match status" value="1"/>
</dbReference>
<evidence type="ECO:0000313" key="5">
    <source>
        <dbReference type="Proteomes" id="UP000198549"/>
    </source>
</evidence>
<sequence>MSQSKQPWVIRYHYDPLDQMTSHTLSGTPARHRFYCKNRLATEIQGAVEYSIVQHGDLLLAQQQHQQDAHDTTVLATDLQRSVLHTFKKDTQPELIAYSPYGHRSAVATMLSLLGFNGERPDPVTGGYLLGNGYRAFNPVLMRFNSPDSLSPFERGGLNAYTYCVGDPINRSDQDGHASLPLRITLQLAIKARKITARRMANSIFEIPGIPGRYKLKPGVPDIQGARMRSHIQKQLHLESTDYLFDQKLLADLAEPKKTLPEDIGNTDTLLQNRYLKNKHKIVQHIYEKDQTKFPFSRGVFSGEKLFDAVMDGPLCNYARKYVEETWHNPIYKNIDTPSQKTIQLVEAYFIRVN</sequence>
<gene>
    <name evidence="2" type="ORF">BVK86_00775</name>
    <name evidence="1" type="ORF">F7R15_00780</name>
    <name evidence="3" type="ORF">SAMN04490202_5597</name>
</gene>
<dbReference type="OrthoDB" id="5905222at2"/>
<reference evidence="4" key="2">
    <citation type="submission" date="2017-01" db="EMBL/GenBank/DDBJ databases">
        <authorList>
            <person name="Poblete-Castro I."/>
        </authorList>
    </citation>
    <scope>NUCLEOTIDE SEQUENCE [LARGE SCALE GENOMIC DNA]</scope>
    <source>
        <strain evidence="4">DSM 18361 / CCUG 53116 / MT1</strain>
    </source>
</reference>